<sequence>MELDSTKGILHIATGDYEIVKDLVSLFNEVYKESIVYKDSKDIDGVMFSYIDVSMLSIDKIFLFGSMFGSKIRELRDDKNIDW</sequence>
<evidence type="ECO:0000313" key="1">
    <source>
        <dbReference type="EMBL" id="AWX44283.1"/>
    </source>
</evidence>
<dbReference type="AlphaFoldDB" id="A0A2Z4LR45"/>
<dbReference type="Proteomes" id="UP000248536">
    <property type="component" value="Chromosome"/>
</dbReference>
<organism evidence="1 2">
    <name type="scientific">Flagellimonas maritima</name>
    <dbReference type="NCBI Taxonomy" id="1383885"/>
    <lineage>
        <taxon>Bacteria</taxon>
        <taxon>Pseudomonadati</taxon>
        <taxon>Bacteroidota</taxon>
        <taxon>Flavobacteriia</taxon>
        <taxon>Flavobacteriales</taxon>
        <taxon>Flavobacteriaceae</taxon>
        <taxon>Flagellimonas</taxon>
    </lineage>
</organism>
<dbReference type="KEGG" id="spon:HME9304_01283"/>
<proteinExistence type="predicted"/>
<name>A0A2Z4LR45_9FLAO</name>
<keyword evidence="2" id="KW-1185">Reference proteome</keyword>
<reference evidence="1 2" key="1">
    <citation type="submission" date="2018-06" db="EMBL/GenBank/DDBJ databases">
        <title>Spongiibacterium sp. HME9304 Genome sequencing and assembly.</title>
        <authorList>
            <person name="Kang H."/>
            <person name="Kim H."/>
            <person name="Joh K."/>
        </authorList>
    </citation>
    <scope>NUCLEOTIDE SEQUENCE [LARGE SCALE GENOMIC DNA]</scope>
    <source>
        <strain evidence="1 2">HME9304</strain>
    </source>
</reference>
<evidence type="ECO:0000313" key="2">
    <source>
        <dbReference type="Proteomes" id="UP000248536"/>
    </source>
</evidence>
<protein>
    <submittedName>
        <fullName evidence="1">Uncharacterized protein</fullName>
    </submittedName>
</protein>
<accession>A0A2Z4LR45</accession>
<dbReference type="EMBL" id="CP030104">
    <property type="protein sequence ID" value="AWX44283.1"/>
    <property type="molecule type" value="Genomic_DNA"/>
</dbReference>
<dbReference type="OrthoDB" id="9805604at2"/>
<gene>
    <name evidence="1" type="ORF">HME9304_01283</name>
</gene>
<dbReference type="RefSeq" id="WP_112377770.1">
    <property type="nucleotide sequence ID" value="NZ_CP030104.1"/>
</dbReference>